<dbReference type="EMBL" id="CP075897">
    <property type="protein sequence ID" value="QWB31704.1"/>
    <property type="molecule type" value="Genomic_DNA"/>
</dbReference>
<evidence type="ECO:0000313" key="2">
    <source>
        <dbReference type="Proteomes" id="UP000679498"/>
    </source>
</evidence>
<keyword evidence="2" id="KW-1185">Reference proteome</keyword>
<evidence type="ECO:0000313" key="1">
    <source>
        <dbReference type="EMBL" id="QWB31704.1"/>
    </source>
</evidence>
<accession>A0ABX8GEF3</accession>
<protein>
    <submittedName>
        <fullName evidence="1">Uncharacterized protein</fullName>
    </submittedName>
</protein>
<organism evidence="1 2">
    <name type="scientific">Exiguobacterium acetylicum</name>
    <name type="common">Brevibacterium acetylicum</name>
    <dbReference type="NCBI Taxonomy" id="41170"/>
    <lineage>
        <taxon>Bacteria</taxon>
        <taxon>Bacillati</taxon>
        <taxon>Bacillota</taxon>
        <taxon>Bacilli</taxon>
        <taxon>Bacillales</taxon>
        <taxon>Bacillales Family XII. Incertae Sedis</taxon>
        <taxon>Exiguobacterium</taxon>
    </lineage>
</organism>
<gene>
    <name evidence="1" type="ORF">KKI46_07265</name>
</gene>
<proteinExistence type="predicted"/>
<dbReference type="Proteomes" id="UP000679498">
    <property type="component" value="Chromosome"/>
</dbReference>
<sequence length="97" mass="11125">MVLICFGTLAIIVLLMPILSPVLFTDASPRGALRHELYKEGYFYQSYFAIITEQDPQAERYHMFWYHWKSETGGTPFVCYSKKVSEEKYAVSCGTGP</sequence>
<reference evidence="1 2" key="1">
    <citation type="submission" date="2021-05" db="EMBL/GenBank/DDBJ databases">
        <title>Biocontrol using Exiguobacterium acetylicum SI17 against litchi downy blight caused by Peronophythora litchii.</title>
        <authorList>
            <person name="Zheng L."/>
        </authorList>
    </citation>
    <scope>NUCLEOTIDE SEQUENCE [LARGE SCALE GENOMIC DNA]</scope>
    <source>
        <strain evidence="1 2">SI17</strain>
    </source>
</reference>
<name>A0ABX8GEF3_EXIAC</name>